<dbReference type="Gene3D" id="3.40.50.1820">
    <property type="entry name" value="alpha/beta hydrolase"/>
    <property type="match status" value="1"/>
</dbReference>
<organism evidence="2 3">
    <name type="scientific">Parvularcula lutaonensis</name>
    <dbReference type="NCBI Taxonomy" id="491923"/>
    <lineage>
        <taxon>Bacteria</taxon>
        <taxon>Pseudomonadati</taxon>
        <taxon>Pseudomonadota</taxon>
        <taxon>Alphaproteobacteria</taxon>
        <taxon>Parvularculales</taxon>
        <taxon>Parvularculaceae</taxon>
        <taxon>Parvularcula</taxon>
    </lineage>
</organism>
<keyword evidence="3" id="KW-1185">Reference proteome</keyword>
<evidence type="ECO:0000313" key="2">
    <source>
        <dbReference type="EMBL" id="MFC3302045.1"/>
    </source>
</evidence>
<protein>
    <submittedName>
        <fullName evidence="2">Alpha/beta fold hydrolase</fullName>
    </submittedName>
</protein>
<evidence type="ECO:0000259" key="1">
    <source>
        <dbReference type="Pfam" id="PF00561"/>
    </source>
</evidence>
<accession>A0ABV7M9N5</accession>
<reference evidence="3" key="1">
    <citation type="journal article" date="2019" name="Int. J. Syst. Evol. Microbiol.">
        <title>The Global Catalogue of Microorganisms (GCM) 10K type strain sequencing project: providing services to taxonomists for standard genome sequencing and annotation.</title>
        <authorList>
            <consortium name="The Broad Institute Genomics Platform"/>
            <consortium name="The Broad Institute Genome Sequencing Center for Infectious Disease"/>
            <person name="Wu L."/>
            <person name="Ma J."/>
        </authorList>
    </citation>
    <scope>NUCLEOTIDE SEQUENCE [LARGE SCALE GENOMIC DNA]</scope>
    <source>
        <strain evidence="3">KCTC 22245</strain>
    </source>
</reference>
<dbReference type="Pfam" id="PF00561">
    <property type="entry name" value="Abhydrolase_1"/>
    <property type="match status" value="1"/>
</dbReference>
<proteinExistence type="predicted"/>
<keyword evidence="2" id="KW-0378">Hydrolase</keyword>
<dbReference type="EMBL" id="JBHRVA010000002">
    <property type="protein sequence ID" value="MFC3302045.1"/>
    <property type="molecule type" value="Genomic_DNA"/>
</dbReference>
<dbReference type="PRINTS" id="PR00111">
    <property type="entry name" value="ABHYDROLASE"/>
</dbReference>
<feature type="domain" description="AB hydrolase-1" evidence="1">
    <location>
        <begin position="64"/>
        <end position="299"/>
    </location>
</feature>
<dbReference type="PANTHER" id="PTHR46438">
    <property type="entry name" value="ALPHA/BETA-HYDROLASES SUPERFAMILY PROTEIN"/>
    <property type="match status" value="1"/>
</dbReference>
<comment type="caution">
    <text evidence="2">The sequence shown here is derived from an EMBL/GenBank/DDBJ whole genome shotgun (WGS) entry which is preliminary data.</text>
</comment>
<gene>
    <name evidence="2" type="ORF">ACFONP_04795</name>
</gene>
<dbReference type="GO" id="GO:0016787">
    <property type="term" value="F:hydrolase activity"/>
    <property type="evidence" value="ECO:0007669"/>
    <property type="project" value="UniProtKB-KW"/>
</dbReference>
<dbReference type="RefSeq" id="WP_189574185.1">
    <property type="nucleotide sequence ID" value="NZ_BMXU01000001.1"/>
</dbReference>
<dbReference type="InterPro" id="IPR029058">
    <property type="entry name" value="AB_hydrolase_fold"/>
</dbReference>
<name>A0ABV7M9N5_9PROT</name>
<evidence type="ECO:0000313" key="3">
    <source>
        <dbReference type="Proteomes" id="UP001595607"/>
    </source>
</evidence>
<sequence>MKRLFWIILGGLGALVGGAVVYLWTPPTDPELMMAKYGGTEARFADSAEGMRIHYRAAGPEDAPVVIFIHGTSASLHTWEEVMAGLSDDYRVIAYDQPGHGLTGPHPERDYTYAGMADGLDAIFAAEGVSDAVLVGNSMGGWVAWRDALENPHRVRALVLVDAAGIPAAVKPESNLGFRLLQSPLGRIAMRRLTPRAAIRQSLVDTVGDPAVVTDEMVDRYWELLRFPGNRQAAGDQFTSPRQDLSDRLGEIEQPTLVVWGAKDRLIPVENAAIFTERMPNAQAVIFDELGHIPMEEDPAQFLAAVEPFLAEVTEDPLAETPPLGDMQP</sequence>
<dbReference type="Proteomes" id="UP001595607">
    <property type="component" value="Unassembled WGS sequence"/>
</dbReference>
<dbReference type="PANTHER" id="PTHR46438:SF11">
    <property type="entry name" value="LIPASE-RELATED"/>
    <property type="match status" value="1"/>
</dbReference>
<dbReference type="SUPFAM" id="SSF53474">
    <property type="entry name" value="alpha/beta-Hydrolases"/>
    <property type="match status" value="1"/>
</dbReference>
<dbReference type="InterPro" id="IPR000073">
    <property type="entry name" value="AB_hydrolase_1"/>
</dbReference>